<dbReference type="HOGENOM" id="CLU_3042947_0_0_6"/>
<gene>
    <name evidence="1" type="ORF">EDWATA_03923</name>
</gene>
<dbReference type="EMBL" id="ADGK01000294">
    <property type="protein sequence ID" value="EFE21133.1"/>
    <property type="molecule type" value="Genomic_DNA"/>
</dbReference>
<evidence type="ECO:0000313" key="2">
    <source>
        <dbReference type="Proteomes" id="UP000003692"/>
    </source>
</evidence>
<evidence type="ECO:0000313" key="1">
    <source>
        <dbReference type="EMBL" id="EFE21133.1"/>
    </source>
</evidence>
<protein>
    <submittedName>
        <fullName evidence="1">Uncharacterized protein</fullName>
    </submittedName>
</protein>
<comment type="caution">
    <text evidence="1">The sequence shown here is derived from an EMBL/GenBank/DDBJ whole genome shotgun (WGS) entry which is preliminary data.</text>
</comment>
<dbReference type="Proteomes" id="UP000003692">
    <property type="component" value="Unassembled WGS sequence"/>
</dbReference>
<proteinExistence type="predicted"/>
<sequence>MDENFINLCGAINFSILLLKKWIASPFYKQSNDEYADWVFILSICPLGRLFHPR</sequence>
<name>D4FAV2_EDWTA</name>
<dbReference type="AlphaFoldDB" id="D4FAV2"/>
<accession>D4FAV2</accession>
<organism evidence="1 2">
    <name type="scientific">Edwardsiella tarda ATCC 23685</name>
    <dbReference type="NCBI Taxonomy" id="500638"/>
    <lineage>
        <taxon>Bacteria</taxon>
        <taxon>Pseudomonadati</taxon>
        <taxon>Pseudomonadota</taxon>
        <taxon>Gammaproteobacteria</taxon>
        <taxon>Enterobacterales</taxon>
        <taxon>Hafniaceae</taxon>
        <taxon>Edwardsiella</taxon>
    </lineage>
</organism>
<reference evidence="1 2" key="1">
    <citation type="submission" date="2010-02" db="EMBL/GenBank/DDBJ databases">
        <authorList>
            <person name="Weinstock G."/>
            <person name="Sodergren E."/>
            <person name="Clifton S."/>
            <person name="Fulton L."/>
            <person name="Fulton B."/>
            <person name="Courtney L."/>
            <person name="Fronick C."/>
            <person name="Harrison M."/>
            <person name="Strong C."/>
            <person name="Farmer C."/>
            <person name="Delahaunty K."/>
            <person name="Markovic C."/>
            <person name="Hall O."/>
            <person name="Minx P."/>
            <person name="Tomlinson C."/>
            <person name="Mitreva M."/>
            <person name="Nelson J."/>
            <person name="Hou S."/>
            <person name="Wollam A."/>
            <person name="Pepin K.H."/>
            <person name="Johnson M."/>
            <person name="Bhonagiri V."/>
            <person name="Zhang X."/>
            <person name="Suruliraj S."/>
            <person name="Warren W."/>
            <person name="Chinwalla A."/>
            <person name="Mardis E.R."/>
            <person name="Wilson R.K."/>
        </authorList>
    </citation>
    <scope>NUCLEOTIDE SEQUENCE [LARGE SCALE GENOMIC DNA]</scope>
    <source>
        <strain evidence="1 2">ATCC 23685</strain>
    </source>
</reference>